<dbReference type="Pfam" id="PF00067">
    <property type="entry name" value="p450"/>
    <property type="match status" value="1"/>
</dbReference>
<dbReference type="SUPFAM" id="SSF48264">
    <property type="entry name" value="Cytochrome P450"/>
    <property type="match status" value="1"/>
</dbReference>
<feature type="transmembrane region" description="Helical" evidence="7">
    <location>
        <begin position="6"/>
        <end position="24"/>
    </location>
</feature>
<organism evidence="8 9">
    <name type="scientific">Jatropha curcas</name>
    <name type="common">Barbados nut</name>
    <dbReference type="NCBI Taxonomy" id="180498"/>
    <lineage>
        <taxon>Eukaryota</taxon>
        <taxon>Viridiplantae</taxon>
        <taxon>Streptophyta</taxon>
        <taxon>Embryophyta</taxon>
        <taxon>Tracheophyta</taxon>
        <taxon>Spermatophyta</taxon>
        <taxon>Magnoliopsida</taxon>
        <taxon>eudicotyledons</taxon>
        <taxon>Gunneridae</taxon>
        <taxon>Pentapetalae</taxon>
        <taxon>rosids</taxon>
        <taxon>fabids</taxon>
        <taxon>Malpighiales</taxon>
        <taxon>Euphorbiaceae</taxon>
        <taxon>Crotonoideae</taxon>
        <taxon>Jatropheae</taxon>
        <taxon>Jatropha</taxon>
    </lineage>
</organism>
<dbReference type="CDD" id="cd11073">
    <property type="entry name" value="CYP76-like"/>
    <property type="match status" value="1"/>
</dbReference>
<comment type="similarity">
    <text evidence="1 6">Belongs to the cytochrome P450 family.</text>
</comment>
<evidence type="ECO:0000256" key="4">
    <source>
        <dbReference type="ARBA" id="ARBA00023004"/>
    </source>
</evidence>
<keyword evidence="6" id="KW-0503">Monooxygenase</keyword>
<dbReference type="InterPro" id="IPR001128">
    <property type="entry name" value="Cyt_P450"/>
</dbReference>
<evidence type="ECO:0000256" key="1">
    <source>
        <dbReference type="ARBA" id="ARBA00010617"/>
    </source>
</evidence>
<evidence type="ECO:0000256" key="2">
    <source>
        <dbReference type="ARBA" id="ARBA00022723"/>
    </source>
</evidence>
<dbReference type="PRINTS" id="PR00385">
    <property type="entry name" value="P450"/>
</dbReference>
<dbReference type="InterPro" id="IPR017972">
    <property type="entry name" value="Cyt_P450_CS"/>
</dbReference>
<dbReference type="EMBL" id="KK915882">
    <property type="protein sequence ID" value="KDP20523.1"/>
    <property type="molecule type" value="Genomic_DNA"/>
</dbReference>
<dbReference type="InterPro" id="IPR036396">
    <property type="entry name" value="Cyt_P450_sf"/>
</dbReference>
<comment type="cofactor">
    <cofactor evidence="5">
        <name>heme</name>
        <dbReference type="ChEBI" id="CHEBI:30413"/>
    </cofactor>
</comment>
<sequence length="513" mass="59491">MEWRYSNLFTWFSFLFLATVFLLLKHRKSKSGAKLRPPGPKPWLIFGNIFNLGTTPHQNLYKYRFKYGPILWLRLGSINTLVIQSAKAAEELFKNHDFSFCDRKVPECYTAHNYNQSSVSLGQYGSRWRFHRRLVTVELMTNKRINDTTSIRQKCVNNMLQFIEEDISSAQARGESMEVEVARYVFIMSFNLIGNLVLSWDLLNSQSKEGPEFFDALNKVARMGAKPNVADLFPFFKGSDPQRIKSNMEKELGQTLKIVEGFVRKRIEERKLVKERENKDFLDVLLEYEGVGKEEPDKISIQNIFIMILEMFFGGTETTSSTVEWAMAELFRSPESMRRVKEELNRVVGPKRKVEESDIHGLPYLQAVIKETMRLHPIFPLLIPRNTLYDTNFMGYLIPKDTQVFVNVWAIARDPDVWEDPLSFKPERFIDSNIDYRGQNFELLPFGAGRRICPGIPMAHRVLHHVVASLLHCFDWEVGSGSTPRTIDMKEGMGITVRKLIPLRATPKKINRE</sequence>
<keyword evidence="3 6" id="KW-0560">Oxidoreductase</keyword>
<dbReference type="GO" id="GO:0005506">
    <property type="term" value="F:iron ion binding"/>
    <property type="evidence" value="ECO:0007669"/>
    <property type="project" value="InterPro"/>
</dbReference>
<keyword evidence="9" id="KW-1185">Reference proteome</keyword>
<dbReference type="FunFam" id="1.10.630.10:FF:000007">
    <property type="entry name" value="Cytochrome P450 76C4"/>
    <property type="match status" value="1"/>
</dbReference>
<keyword evidence="7" id="KW-0812">Transmembrane</keyword>
<dbReference type="PRINTS" id="PR00463">
    <property type="entry name" value="EP450I"/>
</dbReference>
<evidence type="ECO:0000313" key="9">
    <source>
        <dbReference type="Proteomes" id="UP000027138"/>
    </source>
</evidence>
<dbReference type="PANTHER" id="PTHR47950">
    <property type="entry name" value="CYTOCHROME P450, FAMILY 76, SUBFAMILY C, POLYPEPTIDE 5-RELATED"/>
    <property type="match status" value="1"/>
</dbReference>
<name>A0A067JCP7_JATCU</name>
<dbReference type="GO" id="GO:0004497">
    <property type="term" value="F:monooxygenase activity"/>
    <property type="evidence" value="ECO:0007669"/>
    <property type="project" value="UniProtKB-KW"/>
</dbReference>
<keyword evidence="7" id="KW-1133">Transmembrane helix</keyword>
<keyword evidence="4 5" id="KW-0408">Iron</keyword>
<feature type="binding site" description="axial binding residue" evidence="5">
    <location>
        <position position="453"/>
    </location>
    <ligand>
        <name>heme</name>
        <dbReference type="ChEBI" id="CHEBI:30413"/>
    </ligand>
    <ligandPart>
        <name>Fe</name>
        <dbReference type="ChEBI" id="CHEBI:18248"/>
    </ligandPart>
</feature>
<reference evidence="8 9" key="1">
    <citation type="journal article" date="2014" name="PLoS ONE">
        <title>Global Analysis of Gene Expression Profiles in Physic Nut (Jatropha curcas L.) Seedlings Exposed to Salt Stress.</title>
        <authorList>
            <person name="Zhang L."/>
            <person name="Zhang C."/>
            <person name="Wu P."/>
            <person name="Chen Y."/>
            <person name="Li M."/>
            <person name="Jiang H."/>
            <person name="Wu G."/>
        </authorList>
    </citation>
    <scope>NUCLEOTIDE SEQUENCE [LARGE SCALE GENOMIC DNA]</scope>
    <source>
        <strain evidence="9">cv. GZQX0401</strain>
        <tissue evidence="8">Young leaves</tissue>
    </source>
</reference>
<evidence type="ECO:0000256" key="7">
    <source>
        <dbReference type="SAM" id="Phobius"/>
    </source>
</evidence>
<dbReference type="InterPro" id="IPR002401">
    <property type="entry name" value="Cyt_P450_E_grp-I"/>
</dbReference>
<dbReference type="PANTHER" id="PTHR47950:SF15">
    <property type="entry name" value="CYTOCHROME P450"/>
    <property type="match status" value="1"/>
</dbReference>
<proteinExistence type="inferred from homology"/>
<keyword evidence="5 6" id="KW-0349">Heme</keyword>
<evidence type="ECO:0000313" key="8">
    <source>
        <dbReference type="EMBL" id="KDP20523.1"/>
    </source>
</evidence>
<dbReference type="Proteomes" id="UP000027138">
    <property type="component" value="Unassembled WGS sequence"/>
</dbReference>
<evidence type="ECO:0000256" key="3">
    <source>
        <dbReference type="ARBA" id="ARBA00023002"/>
    </source>
</evidence>
<gene>
    <name evidence="8" type="ORF">JCGZ_05069</name>
</gene>
<dbReference type="Gene3D" id="1.10.630.10">
    <property type="entry name" value="Cytochrome P450"/>
    <property type="match status" value="1"/>
</dbReference>
<evidence type="ECO:0000256" key="5">
    <source>
        <dbReference type="PIRSR" id="PIRSR602401-1"/>
    </source>
</evidence>
<evidence type="ECO:0008006" key="10">
    <source>
        <dbReference type="Google" id="ProtNLM"/>
    </source>
</evidence>
<dbReference type="AlphaFoldDB" id="A0A067JCP7"/>
<dbReference type="GO" id="GO:0016705">
    <property type="term" value="F:oxidoreductase activity, acting on paired donors, with incorporation or reduction of molecular oxygen"/>
    <property type="evidence" value="ECO:0007669"/>
    <property type="project" value="InterPro"/>
</dbReference>
<dbReference type="OrthoDB" id="837385at2759"/>
<dbReference type="PROSITE" id="PS00086">
    <property type="entry name" value="CYTOCHROME_P450"/>
    <property type="match status" value="1"/>
</dbReference>
<keyword evidence="2 5" id="KW-0479">Metal-binding</keyword>
<dbReference type="GO" id="GO:0020037">
    <property type="term" value="F:heme binding"/>
    <property type="evidence" value="ECO:0007669"/>
    <property type="project" value="InterPro"/>
</dbReference>
<protein>
    <recommendedName>
        <fullName evidence="10">Cytochrome P450</fullName>
    </recommendedName>
</protein>
<accession>A0A067JCP7</accession>
<keyword evidence="7" id="KW-0472">Membrane</keyword>
<evidence type="ECO:0000256" key="6">
    <source>
        <dbReference type="RuleBase" id="RU000461"/>
    </source>
</evidence>